<reference evidence="11" key="1">
    <citation type="journal article" date="2018" name="Nat. Microbiol.">
        <title>Leveraging single-cell genomics to expand the fungal tree of life.</title>
        <authorList>
            <person name="Ahrendt S.R."/>
            <person name="Quandt C.A."/>
            <person name="Ciobanu D."/>
            <person name="Clum A."/>
            <person name="Salamov A."/>
            <person name="Andreopoulos B."/>
            <person name="Cheng J.F."/>
            <person name="Woyke T."/>
            <person name="Pelin A."/>
            <person name="Henrissat B."/>
            <person name="Reynolds N.K."/>
            <person name="Benny G.L."/>
            <person name="Smith M.E."/>
            <person name="James T.Y."/>
            <person name="Grigoriev I.V."/>
        </authorList>
    </citation>
    <scope>NUCLEOTIDE SEQUENCE [LARGE SCALE GENOMIC DNA]</scope>
    <source>
        <strain evidence="11">ATCC 52028</strain>
    </source>
</reference>
<dbReference type="SMART" id="SM00271">
    <property type="entry name" value="DnaJ"/>
    <property type="match status" value="1"/>
</dbReference>
<feature type="zinc finger region" description="CR-type" evidence="7">
    <location>
        <begin position="161"/>
        <end position="241"/>
    </location>
</feature>
<dbReference type="CDD" id="cd06257">
    <property type="entry name" value="DnaJ"/>
    <property type="match status" value="1"/>
</dbReference>
<evidence type="ECO:0000256" key="1">
    <source>
        <dbReference type="ARBA" id="ARBA00022723"/>
    </source>
</evidence>
<dbReference type="GO" id="GO:0051082">
    <property type="term" value="F:unfolded protein binding"/>
    <property type="evidence" value="ECO:0007669"/>
    <property type="project" value="InterPro"/>
</dbReference>
<dbReference type="InterPro" id="IPR001305">
    <property type="entry name" value="HSP_DnaJ_Cys-rich_dom"/>
</dbReference>
<dbReference type="GO" id="GO:0042026">
    <property type="term" value="P:protein refolding"/>
    <property type="evidence" value="ECO:0007669"/>
    <property type="project" value="TreeGrafter"/>
</dbReference>
<dbReference type="InterPro" id="IPR036869">
    <property type="entry name" value="J_dom_sf"/>
</dbReference>
<feature type="non-terminal residue" evidence="10">
    <location>
        <position position="375"/>
    </location>
</feature>
<dbReference type="NCBIfam" id="NF008035">
    <property type="entry name" value="PRK10767.1"/>
    <property type="match status" value="1"/>
</dbReference>
<dbReference type="InterPro" id="IPR001623">
    <property type="entry name" value="DnaJ_domain"/>
</dbReference>
<dbReference type="OrthoDB" id="10256793at2759"/>
<evidence type="ECO:0000259" key="9">
    <source>
        <dbReference type="PROSITE" id="PS51188"/>
    </source>
</evidence>
<evidence type="ECO:0000256" key="5">
    <source>
        <dbReference type="ARBA" id="ARBA00023186"/>
    </source>
</evidence>
<dbReference type="CDD" id="cd10719">
    <property type="entry name" value="DnaJ_zf"/>
    <property type="match status" value="1"/>
</dbReference>
<dbReference type="PANTHER" id="PTHR43096">
    <property type="entry name" value="DNAJ HOMOLOG 1, MITOCHONDRIAL-RELATED"/>
    <property type="match status" value="1"/>
</dbReference>
<dbReference type="SUPFAM" id="SSF49493">
    <property type="entry name" value="HSP40/DnaJ peptide-binding domain"/>
    <property type="match status" value="2"/>
</dbReference>
<keyword evidence="4 7" id="KW-0862">Zinc</keyword>
<dbReference type="SUPFAM" id="SSF46565">
    <property type="entry name" value="Chaperone J-domain"/>
    <property type="match status" value="1"/>
</dbReference>
<dbReference type="FunFam" id="2.60.260.20:FF:000005">
    <property type="entry name" value="Chaperone protein dnaJ 1, mitochondrial"/>
    <property type="match status" value="1"/>
</dbReference>
<accession>A0A4P9X8D2</accession>
<dbReference type="Gene3D" id="1.10.287.110">
    <property type="entry name" value="DnaJ domain"/>
    <property type="match status" value="1"/>
</dbReference>
<dbReference type="STRING" id="1555241.A0A4P9X8D2"/>
<evidence type="ECO:0000256" key="2">
    <source>
        <dbReference type="ARBA" id="ARBA00022737"/>
    </source>
</evidence>
<dbReference type="InterPro" id="IPR002939">
    <property type="entry name" value="DnaJ_C"/>
</dbReference>
<sequence>RCTRSIARSMAPKKDAYSVLGVDKKASAGDIKKAYYQLARKYHPDTNKESDAKDKFLEIQEAYDILSDESKRANYDQYGHNAFSEQGGPGGPGGGGFGAGGFGAGGFPGGFPGAGGPGGAGGDFWNEILRNFGGNAAPSASRVGNDVALSLRLSFMEAAKGCSRDVTYPRVVACTPCAGSGVKPGAKVSTCATCGGTGRTVYAQAGFHMSQTCGACGGEGKVVPPSGRCGTCEGIGRVRARKTVTVEIPAGIEDGMRVRLEQQGDAAAVAGGRPGDLFVQVHVAPHRVFTREGPDVHVHAEVPLGTALLGGKLRVPTIDGDVELTVLPGTQPGDRQVLRGRGTPRVSLSQRRGDQFVTFKVAIPKTLTPVQRQLL</sequence>
<evidence type="ECO:0000259" key="8">
    <source>
        <dbReference type="PROSITE" id="PS50076"/>
    </source>
</evidence>
<dbReference type="PANTHER" id="PTHR43096:SF52">
    <property type="entry name" value="DNAJ HOMOLOG 1, MITOCHONDRIAL-RELATED"/>
    <property type="match status" value="1"/>
</dbReference>
<name>A0A4P9X8D2_9FUNG</name>
<dbReference type="Gene3D" id="2.60.260.20">
    <property type="entry name" value="Urease metallochaperone UreE, N-terminal domain"/>
    <property type="match status" value="2"/>
</dbReference>
<dbReference type="Proteomes" id="UP000274922">
    <property type="component" value="Unassembled WGS sequence"/>
</dbReference>
<evidence type="ECO:0000256" key="6">
    <source>
        <dbReference type="ARBA" id="ARBA00072890"/>
    </source>
</evidence>
<keyword evidence="1 7" id="KW-0479">Metal-binding</keyword>
<dbReference type="GO" id="GO:0005737">
    <property type="term" value="C:cytoplasm"/>
    <property type="evidence" value="ECO:0007669"/>
    <property type="project" value="TreeGrafter"/>
</dbReference>
<dbReference type="GO" id="GO:0005524">
    <property type="term" value="F:ATP binding"/>
    <property type="evidence" value="ECO:0007669"/>
    <property type="project" value="InterPro"/>
</dbReference>
<evidence type="ECO:0000313" key="11">
    <source>
        <dbReference type="Proteomes" id="UP000274922"/>
    </source>
</evidence>
<dbReference type="PRINTS" id="PR00625">
    <property type="entry name" value="JDOMAIN"/>
</dbReference>
<dbReference type="Pfam" id="PF01556">
    <property type="entry name" value="DnaJ_C"/>
    <property type="match status" value="1"/>
</dbReference>
<feature type="domain" description="CR-type" evidence="9">
    <location>
        <begin position="161"/>
        <end position="241"/>
    </location>
</feature>
<dbReference type="Pfam" id="PF00226">
    <property type="entry name" value="DnaJ"/>
    <property type="match status" value="1"/>
</dbReference>
<organism evidence="10 11">
    <name type="scientific">Caulochytrium protostelioides</name>
    <dbReference type="NCBI Taxonomy" id="1555241"/>
    <lineage>
        <taxon>Eukaryota</taxon>
        <taxon>Fungi</taxon>
        <taxon>Fungi incertae sedis</taxon>
        <taxon>Chytridiomycota</taxon>
        <taxon>Chytridiomycota incertae sedis</taxon>
        <taxon>Chytridiomycetes</taxon>
        <taxon>Caulochytriales</taxon>
        <taxon>Caulochytriaceae</taxon>
        <taxon>Caulochytrium</taxon>
    </lineage>
</organism>
<dbReference type="CDD" id="cd10747">
    <property type="entry name" value="DnaJ_C"/>
    <property type="match status" value="1"/>
</dbReference>
<evidence type="ECO:0000313" key="10">
    <source>
        <dbReference type="EMBL" id="RKP01547.1"/>
    </source>
</evidence>
<dbReference type="InterPro" id="IPR036410">
    <property type="entry name" value="HSP_DnaJ_Cys-rich_dom_sf"/>
</dbReference>
<dbReference type="GO" id="GO:0009408">
    <property type="term" value="P:response to heat"/>
    <property type="evidence" value="ECO:0007669"/>
    <property type="project" value="InterPro"/>
</dbReference>
<keyword evidence="5" id="KW-0143">Chaperone</keyword>
<protein>
    <recommendedName>
        <fullName evidence="6">DnaJ homolog 1, mitochondrial</fullName>
    </recommendedName>
</protein>
<dbReference type="PROSITE" id="PS51188">
    <property type="entry name" value="ZF_CR"/>
    <property type="match status" value="1"/>
</dbReference>
<dbReference type="Gene3D" id="2.10.230.10">
    <property type="entry name" value="Heat shock protein DnaJ, cysteine-rich domain"/>
    <property type="match status" value="1"/>
</dbReference>
<dbReference type="InterPro" id="IPR012724">
    <property type="entry name" value="DnaJ"/>
</dbReference>
<keyword evidence="3 7" id="KW-0863">Zinc-finger</keyword>
<dbReference type="PROSITE" id="PS50076">
    <property type="entry name" value="DNAJ_2"/>
    <property type="match status" value="1"/>
</dbReference>
<gene>
    <name evidence="10" type="ORF">CXG81DRAFT_5241</name>
</gene>
<dbReference type="GO" id="GO:0031072">
    <property type="term" value="F:heat shock protein binding"/>
    <property type="evidence" value="ECO:0007669"/>
    <property type="project" value="InterPro"/>
</dbReference>
<dbReference type="FunFam" id="2.10.230.10:FF:000001">
    <property type="entry name" value="DnaJ subfamily A member 2"/>
    <property type="match status" value="1"/>
</dbReference>
<evidence type="ECO:0000256" key="3">
    <source>
        <dbReference type="ARBA" id="ARBA00022771"/>
    </source>
</evidence>
<keyword evidence="2" id="KW-0677">Repeat</keyword>
<dbReference type="SUPFAM" id="SSF57938">
    <property type="entry name" value="DnaJ/Hsp40 cysteine-rich domain"/>
    <property type="match status" value="1"/>
</dbReference>
<evidence type="ECO:0000256" key="4">
    <source>
        <dbReference type="ARBA" id="ARBA00022833"/>
    </source>
</evidence>
<dbReference type="Pfam" id="PF00684">
    <property type="entry name" value="DnaJ_CXXCXGXG"/>
    <property type="match status" value="1"/>
</dbReference>
<feature type="domain" description="J" evidence="8">
    <location>
        <begin position="15"/>
        <end position="79"/>
    </location>
</feature>
<dbReference type="HAMAP" id="MF_01152">
    <property type="entry name" value="DnaJ"/>
    <property type="match status" value="1"/>
</dbReference>
<dbReference type="InterPro" id="IPR008971">
    <property type="entry name" value="HSP40/DnaJ_pept-bd"/>
</dbReference>
<dbReference type="EMBL" id="ML014168">
    <property type="protein sequence ID" value="RKP01547.1"/>
    <property type="molecule type" value="Genomic_DNA"/>
</dbReference>
<keyword evidence="11" id="KW-1185">Reference proteome</keyword>
<proteinExistence type="inferred from homology"/>
<evidence type="ECO:0000256" key="7">
    <source>
        <dbReference type="PROSITE-ProRule" id="PRU00546"/>
    </source>
</evidence>
<dbReference type="AlphaFoldDB" id="A0A4P9X8D2"/>
<dbReference type="GO" id="GO:0008270">
    <property type="term" value="F:zinc ion binding"/>
    <property type="evidence" value="ECO:0007669"/>
    <property type="project" value="UniProtKB-KW"/>
</dbReference>
<feature type="non-terminal residue" evidence="10">
    <location>
        <position position="1"/>
    </location>
</feature>